<name>A0A6N2RCR1_9FIRM</name>
<organism evidence="1">
    <name type="scientific">uncultured Anaerotruncus sp</name>
    <dbReference type="NCBI Taxonomy" id="905011"/>
    <lineage>
        <taxon>Bacteria</taxon>
        <taxon>Bacillati</taxon>
        <taxon>Bacillota</taxon>
        <taxon>Clostridia</taxon>
        <taxon>Eubacteriales</taxon>
        <taxon>Oscillospiraceae</taxon>
        <taxon>Anaerotruncus</taxon>
        <taxon>environmental samples</taxon>
    </lineage>
</organism>
<dbReference type="AlphaFoldDB" id="A0A6N2RCR1"/>
<protein>
    <submittedName>
        <fullName evidence="1">Uncharacterized protein</fullName>
    </submittedName>
</protein>
<dbReference type="EMBL" id="CACRSL010000003">
    <property type="protein sequence ID" value="VYS77901.1"/>
    <property type="molecule type" value="Genomic_DNA"/>
</dbReference>
<sequence length="72" mass="8203">MFRTKLFGNHIEPACGYCERGTASKDGNMVLCESKGVVAPFYSCRKFVYAPLKRVPKRARPLPKYDPSEFEL</sequence>
<reference evidence="1" key="1">
    <citation type="submission" date="2019-11" db="EMBL/GenBank/DDBJ databases">
        <authorList>
            <person name="Feng L."/>
        </authorList>
    </citation>
    <scope>NUCLEOTIDE SEQUENCE</scope>
    <source>
        <strain evidence="1">AundefinedLFYP135</strain>
    </source>
</reference>
<gene>
    <name evidence="1" type="ORF">AULFYP135_00330</name>
</gene>
<proteinExistence type="predicted"/>
<accession>A0A6N2RCR1</accession>
<evidence type="ECO:0000313" key="1">
    <source>
        <dbReference type="EMBL" id="VYS77901.1"/>
    </source>
</evidence>